<accession>Q10E78</accession>
<organism evidence="2 3">
    <name type="scientific">Oryza sativa subsp. japonica</name>
    <name type="common">Rice</name>
    <dbReference type="NCBI Taxonomy" id="39947"/>
    <lineage>
        <taxon>Eukaryota</taxon>
        <taxon>Viridiplantae</taxon>
        <taxon>Streptophyta</taxon>
        <taxon>Embryophyta</taxon>
        <taxon>Tracheophyta</taxon>
        <taxon>Spermatophyta</taxon>
        <taxon>Magnoliopsida</taxon>
        <taxon>Liliopsida</taxon>
        <taxon>Poales</taxon>
        <taxon>Poaceae</taxon>
        <taxon>BOP clade</taxon>
        <taxon>Oryzoideae</taxon>
        <taxon>Oryzeae</taxon>
        <taxon>Oryzinae</taxon>
        <taxon>Oryza</taxon>
        <taxon>Oryza sativa</taxon>
    </lineage>
</organism>
<feature type="region of interest" description="Disordered" evidence="1">
    <location>
        <begin position="203"/>
        <end position="226"/>
    </location>
</feature>
<proteinExistence type="predicted"/>
<reference evidence="3" key="1">
    <citation type="journal article" date="2005" name="Nature">
        <title>The map-based sequence of the rice genome.</title>
        <authorList>
            <consortium name="International rice genome sequencing project (IRGSP)"/>
            <person name="Matsumoto T."/>
            <person name="Wu J."/>
            <person name="Kanamori H."/>
            <person name="Katayose Y."/>
            <person name="Fujisawa M."/>
            <person name="Namiki N."/>
            <person name="Mizuno H."/>
            <person name="Yamamoto K."/>
            <person name="Antonio B.A."/>
            <person name="Baba T."/>
            <person name="Sakata K."/>
            <person name="Nagamura Y."/>
            <person name="Aoki H."/>
            <person name="Arikawa K."/>
            <person name="Arita K."/>
            <person name="Bito T."/>
            <person name="Chiden Y."/>
            <person name="Fujitsuka N."/>
            <person name="Fukunaka R."/>
            <person name="Hamada M."/>
            <person name="Harada C."/>
            <person name="Hayashi A."/>
            <person name="Hijishita S."/>
            <person name="Honda M."/>
            <person name="Hosokawa S."/>
            <person name="Ichikawa Y."/>
            <person name="Idonuma A."/>
            <person name="Iijima M."/>
            <person name="Ikeda M."/>
            <person name="Ikeno M."/>
            <person name="Ito K."/>
            <person name="Ito S."/>
            <person name="Ito T."/>
            <person name="Ito Y."/>
            <person name="Ito Y."/>
            <person name="Iwabuchi A."/>
            <person name="Kamiya K."/>
            <person name="Karasawa W."/>
            <person name="Kurita K."/>
            <person name="Katagiri S."/>
            <person name="Kikuta A."/>
            <person name="Kobayashi H."/>
            <person name="Kobayashi N."/>
            <person name="Machita K."/>
            <person name="Maehara T."/>
            <person name="Masukawa M."/>
            <person name="Mizubayashi T."/>
            <person name="Mukai Y."/>
            <person name="Nagasaki H."/>
            <person name="Nagata Y."/>
            <person name="Naito S."/>
            <person name="Nakashima M."/>
            <person name="Nakama Y."/>
            <person name="Nakamichi Y."/>
            <person name="Nakamura M."/>
            <person name="Meguro A."/>
            <person name="Negishi M."/>
            <person name="Ohta I."/>
            <person name="Ohta T."/>
            <person name="Okamoto M."/>
            <person name="Ono N."/>
            <person name="Saji S."/>
            <person name="Sakaguchi M."/>
            <person name="Sakai K."/>
            <person name="Shibata M."/>
            <person name="Shimokawa T."/>
            <person name="Song J."/>
            <person name="Takazaki Y."/>
            <person name="Terasawa K."/>
            <person name="Tsugane M."/>
            <person name="Tsuji K."/>
            <person name="Ueda S."/>
            <person name="Waki K."/>
            <person name="Yamagata H."/>
            <person name="Yamamoto M."/>
            <person name="Yamamoto S."/>
            <person name="Yamane H."/>
            <person name="Yoshiki S."/>
            <person name="Yoshihara R."/>
            <person name="Yukawa K."/>
            <person name="Zhong H."/>
            <person name="Yano M."/>
            <person name="Yuan Q."/>
            <person name="Ouyang S."/>
            <person name="Liu J."/>
            <person name="Jones K.M."/>
            <person name="Gansberger K."/>
            <person name="Moffat K."/>
            <person name="Hill J."/>
            <person name="Bera J."/>
            <person name="Fadrosh D."/>
            <person name="Jin S."/>
            <person name="Johri S."/>
            <person name="Kim M."/>
            <person name="Overton L."/>
            <person name="Reardon M."/>
            <person name="Tsitrin T."/>
            <person name="Vuong H."/>
            <person name="Weaver B."/>
            <person name="Ciecko A."/>
            <person name="Tallon L."/>
            <person name="Jackson J."/>
            <person name="Pai G."/>
            <person name="Aken S.V."/>
            <person name="Utterback T."/>
            <person name="Reidmuller S."/>
            <person name="Feldblyum T."/>
            <person name="Hsiao J."/>
            <person name="Zismann V."/>
            <person name="Iobst S."/>
            <person name="de Vazeille A.R."/>
            <person name="Buell C.R."/>
            <person name="Ying K."/>
            <person name="Li Y."/>
            <person name="Lu T."/>
            <person name="Huang Y."/>
            <person name="Zhao Q."/>
            <person name="Feng Q."/>
            <person name="Zhang L."/>
            <person name="Zhu J."/>
            <person name="Weng Q."/>
            <person name="Mu J."/>
            <person name="Lu Y."/>
            <person name="Fan D."/>
            <person name="Liu Y."/>
            <person name="Guan J."/>
            <person name="Zhang Y."/>
            <person name="Yu S."/>
            <person name="Liu X."/>
            <person name="Zhang Y."/>
            <person name="Hong G."/>
            <person name="Han B."/>
            <person name="Choisne N."/>
            <person name="Demange N."/>
            <person name="Orjeda G."/>
            <person name="Samain S."/>
            <person name="Cattolico L."/>
            <person name="Pelletier E."/>
            <person name="Couloux A."/>
            <person name="Segurens B."/>
            <person name="Wincker P."/>
            <person name="D'Hont A."/>
            <person name="Scarpelli C."/>
            <person name="Weissenbach J."/>
            <person name="Salanoubat M."/>
            <person name="Quetier F."/>
            <person name="Yu Y."/>
            <person name="Kim H.R."/>
            <person name="Rambo T."/>
            <person name="Currie J."/>
            <person name="Collura K."/>
            <person name="Luo M."/>
            <person name="Yang T."/>
            <person name="Ammiraju J.S.S."/>
            <person name="Engler F."/>
            <person name="Soderlund C."/>
            <person name="Wing R.A."/>
            <person name="Palmer L.E."/>
            <person name="de la Bastide M."/>
            <person name="Spiegel L."/>
            <person name="Nascimento L."/>
            <person name="Zutavern T."/>
            <person name="O'Shaughnessy A."/>
            <person name="Dike S."/>
            <person name="Dedhia N."/>
            <person name="Preston R."/>
            <person name="Balija V."/>
            <person name="McCombie W.R."/>
            <person name="Chow T."/>
            <person name="Chen H."/>
            <person name="Chung M."/>
            <person name="Chen C."/>
            <person name="Shaw J."/>
            <person name="Wu H."/>
            <person name="Hsiao K."/>
            <person name="Chao Y."/>
            <person name="Chu M."/>
            <person name="Cheng C."/>
            <person name="Hour A."/>
            <person name="Lee P."/>
            <person name="Lin S."/>
            <person name="Lin Y."/>
            <person name="Liou J."/>
            <person name="Liu S."/>
            <person name="Hsing Y."/>
            <person name="Raghuvanshi S."/>
            <person name="Mohanty A."/>
            <person name="Bharti A.K."/>
            <person name="Gaur A."/>
            <person name="Gupta V."/>
            <person name="Kumar D."/>
            <person name="Ravi V."/>
            <person name="Vij S."/>
            <person name="Kapur A."/>
            <person name="Khurana P."/>
            <person name="Khurana P."/>
            <person name="Khurana J.P."/>
            <person name="Tyagi A.K."/>
            <person name="Gaikwad K."/>
            <person name="Singh A."/>
            <person name="Dalal V."/>
            <person name="Srivastava S."/>
            <person name="Dixit A."/>
            <person name="Pal A.K."/>
            <person name="Ghazi I.A."/>
            <person name="Yadav M."/>
            <person name="Pandit A."/>
            <person name="Bhargava A."/>
            <person name="Sureshbabu K."/>
            <person name="Batra K."/>
            <person name="Sharma T.R."/>
            <person name="Mohapatra T."/>
            <person name="Singh N.K."/>
            <person name="Messing J."/>
            <person name="Nelson A.B."/>
            <person name="Fuks G."/>
            <person name="Kavchok S."/>
            <person name="Keizer G."/>
            <person name="Linton E."/>
            <person name="Llaca V."/>
            <person name="Song R."/>
            <person name="Tanyolac B."/>
            <person name="Young S."/>
            <person name="Ho-Il K."/>
            <person name="Hahn J.H."/>
            <person name="Sangsakoo G."/>
            <person name="Vanavichit A."/>
            <person name="de Mattos Luiz.A.T."/>
            <person name="Zimmer P.D."/>
            <person name="Malone G."/>
            <person name="Dellagostin O."/>
            <person name="de Oliveira A.C."/>
            <person name="Bevan M."/>
            <person name="Bancroft I."/>
            <person name="Minx P."/>
            <person name="Cordum H."/>
            <person name="Wilson R."/>
            <person name="Cheng Z."/>
            <person name="Jin W."/>
            <person name="Jiang J."/>
            <person name="Leong S.A."/>
            <person name="Iwama H."/>
            <person name="Gojobori T."/>
            <person name="Itoh T."/>
            <person name="Niimura Y."/>
            <person name="Fujii Y."/>
            <person name="Habara T."/>
            <person name="Sakai H."/>
            <person name="Sato Y."/>
            <person name="Wilson G."/>
            <person name="Kumar K."/>
            <person name="McCouch S."/>
            <person name="Juretic N."/>
            <person name="Hoen D."/>
            <person name="Wright S."/>
            <person name="Bruskiewich R."/>
            <person name="Bureau T."/>
            <person name="Miyao A."/>
            <person name="Hirochika H."/>
            <person name="Nishikawa T."/>
            <person name="Kadowaki K."/>
            <person name="Sugiura M."/>
            <person name="Burr B."/>
            <person name="Sasaki T."/>
        </authorList>
    </citation>
    <scope>NUCLEOTIDE SEQUENCE [LARGE SCALE GENOMIC DNA]</scope>
    <source>
        <strain evidence="3">cv. Nipponbare</strain>
    </source>
</reference>
<sequence>METTREWKYEMPSCVAVPVAAIDDGGCIRAHDSTDAPDERHRGNRGRGGAADWCTTGTGCSLARGTCTACSLTRSAATAPSRQAPYIGYGSTAAAATACVHGSRSIRLFGGGEELDSVDKAGVEIARQLVQHILGGWGGGRHAAAGRQEQMRHEARGGEAAAVEACRCAAESIASERAAAHDGAPEPPERPVELRQLRLPERLDVGGLPPPEPPPRDVAQPRHLHLGLVRRPPQRLGLAVVDVGDGRLAAAAEDGVVDEG</sequence>
<evidence type="ECO:0000313" key="3">
    <source>
        <dbReference type="Proteomes" id="UP000000763"/>
    </source>
</evidence>
<evidence type="ECO:0000313" key="2">
    <source>
        <dbReference type="EMBL" id="AAM97152.1"/>
    </source>
</evidence>
<evidence type="ECO:0000256" key="1">
    <source>
        <dbReference type="SAM" id="MobiDB-lite"/>
    </source>
</evidence>
<name>Q10E78_ORYSJ</name>
<dbReference type="EMBL" id="AC091775">
    <property type="protein sequence ID" value="AAM97152.1"/>
    <property type="molecule type" value="Genomic_DNA"/>
</dbReference>
<reference evidence="3" key="2">
    <citation type="journal article" date="2008" name="Nucleic Acids Res.">
        <title>The rice annotation project database (RAP-DB): 2008 update.</title>
        <authorList>
            <consortium name="The rice annotation project (RAP)"/>
        </authorList>
    </citation>
    <scope>GENOME REANNOTATION</scope>
    <source>
        <strain evidence="3">cv. Nipponbare</strain>
    </source>
</reference>
<protein>
    <submittedName>
        <fullName evidence="2">Uncharacterized protein</fullName>
    </submittedName>
</protein>
<dbReference type="Proteomes" id="UP000000763">
    <property type="component" value="Chromosome 3"/>
</dbReference>
<dbReference type="AlphaFoldDB" id="Q10E78"/>
<gene>
    <name evidence="2" type="ordered locus">Os03g49820</name>
</gene>